<evidence type="ECO:0000256" key="2">
    <source>
        <dbReference type="ARBA" id="ARBA00009321"/>
    </source>
</evidence>
<keyword evidence="5 6" id="KW-0413">Isomerase</keyword>
<name>Q4K1T3_STREE</name>
<protein>
    <submittedName>
        <fullName evidence="6">UDP-galactopyranose mutase Glf</fullName>
        <ecNumber evidence="6">5.4.99.9</ecNumber>
    </submittedName>
</protein>
<dbReference type="PANTHER" id="PTHR21197">
    <property type="entry name" value="UDP-GALACTOPYRANOSE MUTASE"/>
    <property type="match status" value="1"/>
</dbReference>
<dbReference type="GO" id="GO:0005829">
    <property type="term" value="C:cytosol"/>
    <property type="evidence" value="ECO:0007669"/>
    <property type="project" value="TreeGrafter"/>
</dbReference>
<proteinExistence type="inferred from homology"/>
<dbReference type="InterPro" id="IPR015899">
    <property type="entry name" value="UDP-GalPyranose_mutase_C"/>
</dbReference>
<gene>
    <name evidence="6" type="primary">glf</name>
    <name evidence="6" type="ORF">SPC13_0019</name>
</gene>
<keyword evidence="4" id="KW-0274">FAD</keyword>
<dbReference type="GO" id="GO:0050660">
    <property type="term" value="F:flavin adenine dinucleotide binding"/>
    <property type="evidence" value="ECO:0007669"/>
    <property type="project" value="TreeGrafter"/>
</dbReference>
<comment type="cofactor">
    <cofactor evidence="1">
        <name>FAD</name>
        <dbReference type="ChEBI" id="CHEBI:57692"/>
    </cofactor>
</comment>
<dbReference type="InterPro" id="IPR004379">
    <property type="entry name" value="UDP-GALP_mutase"/>
</dbReference>
<organism evidence="6">
    <name type="scientific">Streptococcus pneumoniae</name>
    <dbReference type="NCBI Taxonomy" id="1313"/>
    <lineage>
        <taxon>Bacteria</taxon>
        <taxon>Bacillati</taxon>
        <taxon>Bacillota</taxon>
        <taxon>Bacilli</taxon>
        <taxon>Lactobacillales</taxon>
        <taxon>Streptococcaceae</taxon>
        <taxon>Streptococcus</taxon>
    </lineage>
</organism>
<reference evidence="6" key="1">
    <citation type="journal article" date="2006" name="PLoS Genet.">
        <title>Genetic analysis of the capsular biosynthetic locus from all 90 pneumococcal serotypes.</title>
        <authorList>
            <person name="Bentley S.D."/>
            <person name="Aanensen D.M."/>
            <person name="Mavroidi A."/>
            <person name="Saunders D."/>
            <person name="Rabbinowitsch E."/>
            <person name="Collins M."/>
            <person name="Donohoe K."/>
            <person name="Harris D."/>
            <person name="Murphy L."/>
            <person name="Quail M.A."/>
            <person name="Samuel G."/>
            <person name="Skovsted I.C."/>
            <person name="Kaltoft M.S."/>
            <person name="Barrell B."/>
            <person name="Reeves P.R."/>
            <person name="Parkhill J."/>
            <person name="Spratt B.G."/>
        </authorList>
    </citation>
    <scope>NUCLEOTIDE SEQUENCE</scope>
    <source>
        <strain evidence="6">34357</strain>
    </source>
</reference>
<dbReference type="PANTHER" id="PTHR21197:SF0">
    <property type="entry name" value="UDP-GALACTOPYRANOSE MUTASE"/>
    <property type="match status" value="1"/>
</dbReference>
<evidence type="ECO:0000256" key="4">
    <source>
        <dbReference type="ARBA" id="ARBA00022827"/>
    </source>
</evidence>
<comment type="similarity">
    <text evidence="2">Belongs to the UDP-galactopyranose/dTDP-fucopyranose mutase family.</text>
</comment>
<evidence type="ECO:0000313" key="6">
    <source>
        <dbReference type="EMBL" id="CAI33312.1"/>
    </source>
</evidence>
<dbReference type="RefSeq" id="WP_050200414.1">
    <property type="nucleotide sequence ID" value="NZ_CFCN01000007.1"/>
</dbReference>
<evidence type="ECO:0000256" key="1">
    <source>
        <dbReference type="ARBA" id="ARBA00001974"/>
    </source>
</evidence>
<evidence type="ECO:0000256" key="5">
    <source>
        <dbReference type="ARBA" id="ARBA00023235"/>
    </source>
</evidence>
<dbReference type="Pfam" id="PF03275">
    <property type="entry name" value="GLF"/>
    <property type="match status" value="1"/>
</dbReference>
<dbReference type="EMBL" id="CR931661">
    <property type="protein sequence ID" value="CAI33312.1"/>
    <property type="molecule type" value="Genomic_DNA"/>
</dbReference>
<dbReference type="AlphaFoldDB" id="Q4K1T3"/>
<evidence type="ECO:0000256" key="3">
    <source>
        <dbReference type="ARBA" id="ARBA00022630"/>
    </source>
</evidence>
<dbReference type="EC" id="5.4.99.9" evidence="6"/>
<dbReference type="GO" id="GO:0008767">
    <property type="term" value="F:UDP-galactopyranose mutase activity"/>
    <property type="evidence" value="ECO:0007669"/>
    <property type="project" value="UniProtKB-EC"/>
</dbReference>
<sequence length="367" mass="42879">MYDYLIVGAGLFGAVFAHESALKGKKVKVIEKRNHIAGNIYTREEEGIQVHQYGAHIFHTSDKEIWDYVNQFAEFNRYTNSPVANYKGEIYNLPFNMNTFNKLWGVVTPAEAQAKIDEQRAILNGKTPENLEEQAISLVGTDIYEKLIKDYTEKQWGKPTTELPAFIIRRLPVRLTYDNNYFNDTYQGIPIGGYTQIVEKMLDHENIDVETNVDFFVNKEQYLKDFPKIVFTGMIDEFFDYKLGELEYRSLRFENETLDMENYQGNAVVNYTDAETPYTRIIEHKHFEFGSQAKTIITKEHSKTWEKGDEPYYPVNNDRNNHLYKSYKKFADEQGNVIFGGRLGHYRYYDMHQVIGAALQCVRNELD</sequence>
<accession>Q4K1T3</accession>
<dbReference type="SUPFAM" id="SSF51971">
    <property type="entry name" value="Nucleotide-binding domain"/>
    <property type="match status" value="1"/>
</dbReference>
<dbReference type="Gene3D" id="3.40.50.720">
    <property type="entry name" value="NAD(P)-binding Rossmann-like Domain"/>
    <property type="match status" value="3"/>
</dbReference>
<keyword evidence="3" id="KW-0285">Flavoprotein</keyword>
<dbReference type="Pfam" id="PF13450">
    <property type="entry name" value="NAD_binding_8"/>
    <property type="match status" value="1"/>
</dbReference>
<dbReference type="NCBIfam" id="TIGR00031">
    <property type="entry name" value="UDP-GALP_mutase"/>
    <property type="match status" value="1"/>
</dbReference>
<dbReference type="SUPFAM" id="SSF54373">
    <property type="entry name" value="FAD-linked reductases, C-terminal domain"/>
    <property type="match status" value="1"/>
</dbReference>